<dbReference type="PIRSF" id="PIRSF000722">
    <property type="entry name" value="Acetate_prop_kin"/>
    <property type="match status" value="1"/>
</dbReference>
<dbReference type="EMBL" id="JBHMBH010000021">
    <property type="protein sequence ID" value="MFB9714455.1"/>
    <property type="molecule type" value="Genomic_DNA"/>
</dbReference>
<keyword evidence="3 9" id="KW-0808">Transferase</keyword>
<protein>
    <recommendedName>
        <fullName evidence="9">Acetate kinase</fullName>
        <ecNumber evidence="9">2.7.2.1</ecNumber>
    </recommendedName>
    <alternativeName>
        <fullName evidence="9">Acetokinase</fullName>
    </alternativeName>
</protein>
<dbReference type="EC" id="2.7.2.1" evidence="9"/>
<dbReference type="GO" id="GO:0016301">
    <property type="term" value="F:kinase activity"/>
    <property type="evidence" value="ECO:0007669"/>
    <property type="project" value="UniProtKB-KW"/>
</dbReference>
<dbReference type="InterPro" id="IPR000890">
    <property type="entry name" value="Aliphatic_acid_kin_short-chain"/>
</dbReference>
<gene>
    <name evidence="9" type="primary">ackA</name>
    <name evidence="12" type="ORF">ACFFPI_10010</name>
</gene>
<evidence type="ECO:0000313" key="12">
    <source>
        <dbReference type="EMBL" id="MFB9714455.1"/>
    </source>
</evidence>
<name>A0ABV5UQB2_9MICC</name>
<feature type="binding site" evidence="9">
    <location>
        <position position="7"/>
    </location>
    <ligand>
        <name>Mg(2+)</name>
        <dbReference type="ChEBI" id="CHEBI:18420"/>
    </ligand>
</feature>
<comment type="subunit">
    <text evidence="9">Homodimer.</text>
</comment>
<comment type="pathway">
    <text evidence="9">Metabolic intermediate biosynthesis; acetyl-CoA biosynthesis; acetyl-CoA from acetate: step 1/2.</text>
</comment>
<evidence type="ECO:0000256" key="6">
    <source>
        <dbReference type="ARBA" id="ARBA00022777"/>
    </source>
</evidence>
<dbReference type="InterPro" id="IPR004372">
    <property type="entry name" value="Ac/propionate_kinase"/>
</dbReference>
<feature type="site" description="Transition state stabilizer" evidence="9">
    <location>
        <position position="224"/>
    </location>
</feature>
<dbReference type="PANTHER" id="PTHR21060">
    <property type="entry name" value="ACETATE KINASE"/>
    <property type="match status" value="1"/>
</dbReference>
<keyword evidence="6 9" id="KW-0418">Kinase</keyword>
<proteinExistence type="inferred from homology"/>
<dbReference type="SUPFAM" id="SSF53067">
    <property type="entry name" value="Actin-like ATPase domain"/>
    <property type="match status" value="2"/>
</dbReference>
<evidence type="ECO:0000256" key="11">
    <source>
        <dbReference type="SAM" id="MobiDB-lite"/>
    </source>
</evidence>
<sequence length="400" mass="42477">MLILVLNPGSSSLKFQLRRSGISEAVPGVLLDRVVEGKQGDALDPGFLGDVYDTIDAAIWDFTGRTRPDAIGHRVVHGGDRFSSPVRVTPDVMGAIEELEELAPLHNAASVACMRAATERWPDTPQVAVFDTAFHRTIPEYASRYALPEDLVTRHGIRRYGFHGISVEMASRDTAAFLGVPVDSLNAVVAHLGNGASVTAVKNGRSADTSMGMTPLEGLVMGTRSGDLDPSIVTLLQRHGLSLDEVDELLNHRAGLLGLAGSADMRAIQDAVQSGDPRAILASDMAAYRLAKYIAAYSMVVGGAGALVFTGGIGEHSSPFRSRVMSLLRPLGLFIDEDRNHSAAAGARLISTDGSAFPVLALPSDEERAIAEATAAVVLSQDPANQSPDEIEAWPRAKRP</sequence>
<evidence type="ECO:0000313" key="13">
    <source>
        <dbReference type="Proteomes" id="UP001589536"/>
    </source>
</evidence>
<dbReference type="NCBIfam" id="TIGR00016">
    <property type="entry name" value="ackA"/>
    <property type="match status" value="1"/>
</dbReference>
<dbReference type="Proteomes" id="UP001589536">
    <property type="component" value="Unassembled WGS sequence"/>
</dbReference>
<comment type="cofactor">
    <cofactor evidence="9">
        <name>Mg(2+)</name>
        <dbReference type="ChEBI" id="CHEBI:18420"/>
    </cofactor>
    <cofactor evidence="9">
        <name>Mn(2+)</name>
        <dbReference type="ChEBI" id="CHEBI:29035"/>
    </cofactor>
    <text evidence="9">Mg(2+). Can also accept Mn(2+).</text>
</comment>
<feature type="active site" description="Proton donor/acceptor" evidence="9">
    <location>
        <position position="131"/>
    </location>
</feature>
<keyword evidence="13" id="KW-1185">Reference proteome</keyword>
<evidence type="ECO:0000256" key="8">
    <source>
        <dbReference type="ARBA" id="ARBA00022842"/>
    </source>
</evidence>
<keyword evidence="8 9" id="KW-0460">Magnesium</keyword>
<comment type="caution">
    <text evidence="12">The sequence shown here is derived from an EMBL/GenBank/DDBJ whole genome shotgun (WGS) entry which is preliminary data.</text>
</comment>
<evidence type="ECO:0000256" key="7">
    <source>
        <dbReference type="ARBA" id="ARBA00022840"/>
    </source>
</evidence>
<dbReference type="RefSeq" id="WP_345046132.1">
    <property type="nucleotide sequence ID" value="NZ_BAABED010000001.1"/>
</dbReference>
<dbReference type="PRINTS" id="PR00471">
    <property type="entry name" value="ACETATEKNASE"/>
</dbReference>
<comment type="similarity">
    <text evidence="1 9 10">Belongs to the acetokinase family.</text>
</comment>
<feature type="binding site" evidence="9">
    <location>
        <begin position="191"/>
        <end position="195"/>
    </location>
    <ligand>
        <name>ATP</name>
        <dbReference type="ChEBI" id="CHEBI:30616"/>
    </ligand>
</feature>
<comment type="catalytic activity">
    <reaction evidence="9">
        <text>acetate + ATP = acetyl phosphate + ADP</text>
        <dbReference type="Rhea" id="RHEA:11352"/>
        <dbReference type="ChEBI" id="CHEBI:22191"/>
        <dbReference type="ChEBI" id="CHEBI:30089"/>
        <dbReference type="ChEBI" id="CHEBI:30616"/>
        <dbReference type="ChEBI" id="CHEBI:456216"/>
        <dbReference type="EC" id="2.7.2.1"/>
    </reaction>
</comment>
<accession>A0ABV5UQB2</accession>
<dbReference type="Gene3D" id="3.30.420.40">
    <property type="match status" value="2"/>
</dbReference>
<comment type="subcellular location">
    <subcellularLocation>
        <location evidence="9">Cytoplasm</location>
    </subcellularLocation>
</comment>
<evidence type="ECO:0000256" key="10">
    <source>
        <dbReference type="RuleBase" id="RU003835"/>
    </source>
</evidence>
<dbReference type="InterPro" id="IPR023865">
    <property type="entry name" value="Aliphatic_acid_kinase_CS"/>
</dbReference>
<feature type="binding site" evidence="9">
    <location>
        <position position="74"/>
    </location>
    <ligand>
        <name>substrate</name>
    </ligand>
</feature>
<feature type="binding site" evidence="9">
    <location>
        <begin position="312"/>
        <end position="316"/>
    </location>
    <ligand>
        <name>ATP</name>
        <dbReference type="ChEBI" id="CHEBI:30616"/>
    </ligand>
</feature>
<dbReference type="PANTHER" id="PTHR21060:SF21">
    <property type="entry name" value="ACETATE KINASE"/>
    <property type="match status" value="1"/>
</dbReference>
<evidence type="ECO:0000256" key="2">
    <source>
        <dbReference type="ARBA" id="ARBA00022490"/>
    </source>
</evidence>
<keyword evidence="5 9" id="KW-0547">Nucleotide-binding</keyword>
<evidence type="ECO:0000256" key="5">
    <source>
        <dbReference type="ARBA" id="ARBA00022741"/>
    </source>
</evidence>
<dbReference type="InterPro" id="IPR043129">
    <property type="entry name" value="ATPase_NBD"/>
</dbReference>
<feature type="binding site" evidence="9">
    <location>
        <position position="14"/>
    </location>
    <ligand>
        <name>ATP</name>
        <dbReference type="ChEBI" id="CHEBI:30616"/>
    </ligand>
</feature>
<evidence type="ECO:0000256" key="9">
    <source>
        <dbReference type="HAMAP-Rule" id="MF_00020"/>
    </source>
</evidence>
<dbReference type="HAMAP" id="MF_00020">
    <property type="entry name" value="Acetate_kinase"/>
    <property type="match status" value="1"/>
</dbReference>
<reference evidence="12 13" key="1">
    <citation type="submission" date="2024-09" db="EMBL/GenBank/DDBJ databases">
        <authorList>
            <person name="Sun Q."/>
            <person name="Mori K."/>
        </authorList>
    </citation>
    <scope>NUCLEOTIDE SEQUENCE [LARGE SCALE GENOMIC DNA]</scope>
    <source>
        <strain evidence="12 13">JCM 13519</strain>
    </source>
</reference>
<feature type="binding site" evidence="9">
    <location>
        <begin position="264"/>
        <end position="266"/>
    </location>
    <ligand>
        <name>ATP</name>
        <dbReference type="ChEBI" id="CHEBI:30616"/>
    </ligand>
</feature>
<comment type="function">
    <text evidence="9">Catalyzes the formation of acetyl phosphate from acetate and ATP. Can also catalyze the reverse reaction.</text>
</comment>
<feature type="binding site" evidence="9">
    <location>
        <position position="366"/>
    </location>
    <ligand>
        <name>Mg(2+)</name>
        <dbReference type="ChEBI" id="CHEBI:18420"/>
    </ligand>
</feature>
<dbReference type="PROSITE" id="PS01076">
    <property type="entry name" value="ACETATE_KINASE_2"/>
    <property type="match status" value="1"/>
</dbReference>
<dbReference type="Pfam" id="PF00871">
    <property type="entry name" value="Acetate_kinase"/>
    <property type="match status" value="1"/>
</dbReference>
<keyword evidence="2 9" id="KW-0963">Cytoplasm</keyword>
<feature type="site" description="Transition state stabilizer" evidence="9">
    <location>
        <position position="163"/>
    </location>
</feature>
<dbReference type="PROSITE" id="PS01075">
    <property type="entry name" value="ACETATE_KINASE_1"/>
    <property type="match status" value="1"/>
</dbReference>
<keyword evidence="7 9" id="KW-0067">ATP-binding</keyword>
<feature type="region of interest" description="Disordered" evidence="11">
    <location>
        <begin position="380"/>
        <end position="400"/>
    </location>
</feature>
<evidence type="ECO:0000256" key="3">
    <source>
        <dbReference type="ARBA" id="ARBA00022679"/>
    </source>
</evidence>
<keyword evidence="4 9" id="KW-0479">Metal-binding</keyword>
<evidence type="ECO:0000256" key="1">
    <source>
        <dbReference type="ARBA" id="ARBA00008748"/>
    </source>
</evidence>
<organism evidence="12 13">
    <name type="scientific">Arthrobacter methylotrophus</name>
    <dbReference type="NCBI Taxonomy" id="121291"/>
    <lineage>
        <taxon>Bacteria</taxon>
        <taxon>Bacillati</taxon>
        <taxon>Actinomycetota</taxon>
        <taxon>Actinomycetes</taxon>
        <taxon>Micrococcales</taxon>
        <taxon>Micrococcaceae</taxon>
        <taxon>Arthrobacter</taxon>
    </lineage>
</organism>
<evidence type="ECO:0000256" key="4">
    <source>
        <dbReference type="ARBA" id="ARBA00022723"/>
    </source>
</evidence>